<sequence length="196" mass="21685">MEVEMHEGVPVEGGRAHELLLAVVAYLRAEGRVDLSFRQIAAGVGTSHRMLAYYFGTREHLLGLVMLRLSAEYIANFDGRRPTTRVETIQGTWTMFRDPNNRLQTQLLFALANAAAEQPDLHIPALTSDLDNFAAALTHFGIQEGLAPARAAREGRLIVATLLGLYLDDFVSGRTSQADESYEALIDWVARSSRDV</sequence>
<evidence type="ECO:0000313" key="1">
    <source>
        <dbReference type="EMBL" id="MFC5503164.1"/>
    </source>
</evidence>
<keyword evidence="2" id="KW-1185">Reference proteome</keyword>
<dbReference type="SUPFAM" id="SSF46689">
    <property type="entry name" value="Homeodomain-like"/>
    <property type="match status" value="1"/>
</dbReference>
<dbReference type="Gene3D" id="1.10.357.10">
    <property type="entry name" value="Tetracycline Repressor, domain 2"/>
    <property type="match status" value="1"/>
</dbReference>
<reference evidence="2" key="1">
    <citation type="journal article" date="2019" name="Int. J. Syst. Evol. Microbiol.">
        <title>The Global Catalogue of Microorganisms (GCM) 10K type strain sequencing project: providing services to taxonomists for standard genome sequencing and annotation.</title>
        <authorList>
            <consortium name="The Broad Institute Genomics Platform"/>
            <consortium name="The Broad Institute Genome Sequencing Center for Infectious Disease"/>
            <person name="Wu L."/>
            <person name="Ma J."/>
        </authorList>
    </citation>
    <scope>NUCLEOTIDE SEQUENCE [LARGE SCALE GENOMIC DNA]</scope>
    <source>
        <strain evidence="2">CGMCC 4.6997</strain>
    </source>
</reference>
<proteinExistence type="predicted"/>
<dbReference type="Proteomes" id="UP001596039">
    <property type="component" value="Unassembled WGS sequence"/>
</dbReference>
<organism evidence="1 2">
    <name type="scientific">Lysinimonas soli</name>
    <dbReference type="NCBI Taxonomy" id="1074233"/>
    <lineage>
        <taxon>Bacteria</taxon>
        <taxon>Bacillati</taxon>
        <taxon>Actinomycetota</taxon>
        <taxon>Actinomycetes</taxon>
        <taxon>Micrococcales</taxon>
        <taxon>Microbacteriaceae</taxon>
        <taxon>Lysinimonas</taxon>
    </lineage>
</organism>
<dbReference type="InterPro" id="IPR009057">
    <property type="entry name" value="Homeodomain-like_sf"/>
</dbReference>
<gene>
    <name evidence="1" type="ORF">ACFPJ4_13020</name>
</gene>
<dbReference type="RefSeq" id="WP_386740876.1">
    <property type="nucleotide sequence ID" value="NZ_JBHSMG010000003.1"/>
</dbReference>
<name>A0ABW0NUD5_9MICO</name>
<comment type="caution">
    <text evidence="1">The sequence shown here is derived from an EMBL/GenBank/DDBJ whole genome shotgun (WGS) entry which is preliminary data.</text>
</comment>
<dbReference type="EMBL" id="JBHSMG010000003">
    <property type="protein sequence ID" value="MFC5503164.1"/>
    <property type="molecule type" value="Genomic_DNA"/>
</dbReference>
<evidence type="ECO:0008006" key="3">
    <source>
        <dbReference type="Google" id="ProtNLM"/>
    </source>
</evidence>
<evidence type="ECO:0000313" key="2">
    <source>
        <dbReference type="Proteomes" id="UP001596039"/>
    </source>
</evidence>
<accession>A0ABW0NUD5</accession>
<protein>
    <recommendedName>
        <fullName evidence="3">TetR/AcrR family transcriptional regulator</fullName>
    </recommendedName>
</protein>